<gene>
    <name evidence="1" type="ORF">PSTG_12331</name>
</gene>
<dbReference type="OrthoDB" id="427368at2759"/>
<evidence type="ECO:0000313" key="2">
    <source>
        <dbReference type="Proteomes" id="UP000054564"/>
    </source>
</evidence>
<comment type="caution">
    <text evidence="1">The sequence shown here is derived from an EMBL/GenBank/DDBJ whole genome shotgun (WGS) entry which is preliminary data.</text>
</comment>
<protein>
    <submittedName>
        <fullName evidence="1">Uncharacterized protein</fullName>
    </submittedName>
</protein>
<reference evidence="2" key="1">
    <citation type="submission" date="2014-03" db="EMBL/GenBank/DDBJ databases">
        <title>The Genome Sequence of Puccinia striiformis f. sp. tritici PST-78.</title>
        <authorList>
            <consortium name="The Broad Institute Genome Sequencing Platform"/>
            <person name="Cuomo C."/>
            <person name="Hulbert S."/>
            <person name="Chen X."/>
            <person name="Walker B."/>
            <person name="Young S.K."/>
            <person name="Zeng Q."/>
            <person name="Gargeya S."/>
            <person name="Fitzgerald M."/>
            <person name="Haas B."/>
            <person name="Abouelleil A."/>
            <person name="Alvarado L."/>
            <person name="Arachchi H.M."/>
            <person name="Berlin A.M."/>
            <person name="Chapman S.B."/>
            <person name="Goldberg J."/>
            <person name="Griggs A."/>
            <person name="Gujja S."/>
            <person name="Hansen M."/>
            <person name="Howarth C."/>
            <person name="Imamovic A."/>
            <person name="Larimer J."/>
            <person name="McCowan C."/>
            <person name="Montmayeur A."/>
            <person name="Murphy C."/>
            <person name="Neiman D."/>
            <person name="Pearson M."/>
            <person name="Priest M."/>
            <person name="Roberts A."/>
            <person name="Saif S."/>
            <person name="Shea T."/>
            <person name="Sisk P."/>
            <person name="Sykes S."/>
            <person name="Wortman J."/>
            <person name="Nusbaum C."/>
            <person name="Birren B."/>
        </authorList>
    </citation>
    <scope>NUCLEOTIDE SEQUENCE [LARGE SCALE GENOMIC DNA]</scope>
    <source>
        <strain evidence="2">race PST-78</strain>
    </source>
</reference>
<dbReference type="Proteomes" id="UP000054564">
    <property type="component" value="Unassembled WGS sequence"/>
</dbReference>
<accession>A0A0L0V532</accession>
<dbReference type="AlphaFoldDB" id="A0A0L0V532"/>
<organism evidence="1 2">
    <name type="scientific">Puccinia striiformis f. sp. tritici PST-78</name>
    <dbReference type="NCBI Taxonomy" id="1165861"/>
    <lineage>
        <taxon>Eukaryota</taxon>
        <taxon>Fungi</taxon>
        <taxon>Dikarya</taxon>
        <taxon>Basidiomycota</taxon>
        <taxon>Pucciniomycotina</taxon>
        <taxon>Pucciniomycetes</taxon>
        <taxon>Pucciniales</taxon>
        <taxon>Pucciniaceae</taxon>
        <taxon>Puccinia</taxon>
    </lineage>
</organism>
<name>A0A0L0V532_9BASI</name>
<dbReference type="STRING" id="1165861.A0A0L0V532"/>
<proteinExistence type="predicted"/>
<keyword evidence="2" id="KW-1185">Reference proteome</keyword>
<dbReference type="EMBL" id="AJIL01000119">
    <property type="protein sequence ID" value="KNE94306.1"/>
    <property type="molecule type" value="Genomic_DNA"/>
</dbReference>
<sequence>MLATASLKTEGQFDWVYWPLFQGSIIYQHQTDSANPEDTLLASQQSVNQLKIEKQIFKLIKSCCKREPEPTLQKALDYSTYLKNMNTLEASMKIFWISWKSKYAHLKDYDTITDPKAPPKRKADNSAYNLFNQKFEELSKASNSGIWGGQIFAQAKVFKAPALPRRTDQLAAQQEVEDNKSFDQD</sequence>
<evidence type="ECO:0000313" key="1">
    <source>
        <dbReference type="EMBL" id="KNE94306.1"/>
    </source>
</evidence>